<feature type="transmembrane region" description="Helical" evidence="6">
    <location>
        <begin position="333"/>
        <end position="365"/>
    </location>
</feature>
<dbReference type="InterPro" id="IPR050598">
    <property type="entry name" value="AminoAcid_Transporter"/>
</dbReference>
<comment type="subcellular location">
    <subcellularLocation>
        <location evidence="1">Membrane</location>
        <topology evidence="1">Multi-pass membrane protein</topology>
    </subcellularLocation>
</comment>
<evidence type="ECO:0008006" key="8">
    <source>
        <dbReference type="Google" id="ProtNLM"/>
    </source>
</evidence>
<proteinExistence type="evidence at transcript level"/>
<name>G3MP22_AMBMU</name>
<evidence type="ECO:0000256" key="2">
    <source>
        <dbReference type="ARBA" id="ARBA00022692"/>
    </source>
</evidence>
<dbReference type="EMBL" id="JO843623">
    <property type="protein sequence ID" value="AEO35240.1"/>
    <property type="molecule type" value="mRNA"/>
</dbReference>
<dbReference type="Gene3D" id="1.20.1740.10">
    <property type="entry name" value="Amino acid/polyamine transporter I"/>
    <property type="match status" value="1"/>
</dbReference>
<evidence type="ECO:0000256" key="5">
    <source>
        <dbReference type="SAM" id="MobiDB-lite"/>
    </source>
</evidence>
<feature type="transmembrane region" description="Helical" evidence="6">
    <location>
        <begin position="413"/>
        <end position="432"/>
    </location>
</feature>
<evidence type="ECO:0000256" key="4">
    <source>
        <dbReference type="ARBA" id="ARBA00023136"/>
    </source>
</evidence>
<feature type="compositionally biased region" description="Polar residues" evidence="5">
    <location>
        <begin position="1"/>
        <end position="10"/>
    </location>
</feature>
<evidence type="ECO:0000256" key="6">
    <source>
        <dbReference type="SAM" id="Phobius"/>
    </source>
</evidence>
<feature type="transmembrane region" description="Helical" evidence="6">
    <location>
        <begin position="472"/>
        <end position="491"/>
    </location>
</feature>
<reference evidence="7" key="1">
    <citation type="journal article" date="2011" name="PLoS ONE">
        <title>A deep insight into the sialotranscriptome of the gulf coast tick, Amblyomma maculatum.</title>
        <authorList>
            <person name="Karim S."/>
            <person name="Singh P."/>
            <person name="Ribeiro J.M."/>
        </authorList>
    </citation>
    <scope>NUCLEOTIDE SEQUENCE</scope>
    <source>
        <tissue evidence="7">Salivary gland</tissue>
    </source>
</reference>
<feature type="transmembrane region" description="Helical" evidence="6">
    <location>
        <begin position="256"/>
        <end position="277"/>
    </location>
</feature>
<accession>G3MP22</accession>
<evidence type="ECO:0000313" key="7">
    <source>
        <dbReference type="EMBL" id="AEO35240.1"/>
    </source>
</evidence>
<feature type="transmembrane region" description="Helical" evidence="6">
    <location>
        <begin position="61"/>
        <end position="82"/>
    </location>
</feature>
<dbReference type="PIRSF" id="PIRSF006060">
    <property type="entry name" value="AA_transporter"/>
    <property type="match status" value="1"/>
</dbReference>
<feature type="transmembrane region" description="Helical" evidence="6">
    <location>
        <begin position="386"/>
        <end position="407"/>
    </location>
</feature>
<dbReference type="AlphaFoldDB" id="G3MP22"/>
<dbReference type="PANTHER" id="PTHR11785">
    <property type="entry name" value="AMINO ACID TRANSPORTER"/>
    <property type="match status" value="1"/>
</dbReference>
<feature type="transmembrane region" description="Helical" evidence="6">
    <location>
        <begin position="216"/>
        <end position="236"/>
    </location>
</feature>
<keyword evidence="2 6" id="KW-0812">Transmembrane</keyword>
<dbReference type="Pfam" id="PF13520">
    <property type="entry name" value="AA_permease_2"/>
    <property type="match status" value="1"/>
</dbReference>
<keyword evidence="4 6" id="KW-0472">Membrane</keyword>
<dbReference type="GO" id="GO:0015179">
    <property type="term" value="F:L-amino acid transmembrane transporter activity"/>
    <property type="evidence" value="ECO:0007669"/>
    <property type="project" value="TreeGrafter"/>
</dbReference>
<feature type="transmembrane region" description="Helical" evidence="6">
    <location>
        <begin position="97"/>
        <end position="123"/>
    </location>
</feature>
<dbReference type="PANTHER" id="PTHR11785:SF516">
    <property type="entry name" value="AMINO ACID PERMEASE_ SLC12A DOMAIN-CONTAINING PROTEIN"/>
    <property type="match status" value="1"/>
</dbReference>
<feature type="transmembrane region" description="Helical" evidence="6">
    <location>
        <begin position="289"/>
        <end position="313"/>
    </location>
</feature>
<organism evidence="7">
    <name type="scientific">Amblyomma maculatum</name>
    <name type="common">Gulf Coast tick</name>
    <dbReference type="NCBI Taxonomy" id="34609"/>
    <lineage>
        <taxon>Eukaryota</taxon>
        <taxon>Metazoa</taxon>
        <taxon>Ecdysozoa</taxon>
        <taxon>Arthropoda</taxon>
        <taxon>Chelicerata</taxon>
        <taxon>Arachnida</taxon>
        <taxon>Acari</taxon>
        <taxon>Parasitiformes</taxon>
        <taxon>Ixodida</taxon>
        <taxon>Ixodoidea</taxon>
        <taxon>Ixodidae</taxon>
        <taxon>Amblyomminae</taxon>
        <taxon>Amblyomma</taxon>
    </lineage>
</organism>
<dbReference type="InterPro" id="IPR002293">
    <property type="entry name" value="AA/rel_permease1"/>
</dbReference>
<keyword evidence="3 6" id="KW-1133">Transmembrane helix</keyword>
<feature type="transmembrane region" description="Helical" evidence="6">
    <location>
        <begin position="186"/>
        <end position="204"/>
    </location>
</feature>
<feature type="region of interest" description="Disordered" evidence="5">
    <location>
        <begin position="1"/>
        <end position="20"/>
    </location>
</feature>
<protein>
    <recommendedName>
        <fullName evidence="8">Amino acid permease/ SLC12A domain-containing protein</fullName>
    </recommendedName>
</protein>
<evidence type="ECO:0000256" key="1">
    <source>
        <dbReference type="ARBA" id="ARBA00004141"/>
    </source>
</evidence>
<feature type="transmembrane region" description="Helical" evidence="6">
    <location>
        <begin position="144"/>
        <end position="166"/>
    </location>
</feature>
<evidence type="ECO:0000256" key="3">
    <source>
        <dbReference type="ARBA" id="ARBA00022989"/>
    </source>
</evidence>
<feature type="transmembrane region" description="Helical" evidence="6">
    <location>
        <begin position="444"/>
        <end position="466"/>
    </location>
</feature>
<dbReference type="GO" id="GO:0016020">
    <property type="term" value="C:membrane"/>
    <property type="evidence" value="ECO:0007669"/>
    <property type="project" value="UniProtKB-SubCell"/>
</dbReference>
<sequence>MSLFSRNKLPSSHGEPGHVKRTGYKVLNDVDDDSIDDDASRNLLLHDPYECGQELTLKRDVGLLSSITLLLGAIIGTGIFITPGNVLRNSKTISIDLLLWTIGGVNAFIGGLCSAELGALLPASGGDYAFFLAAGRPYGAFGDLPAFFFAWTCFFVEPAATSIQGLTFSAYLLSLPYPNCTPPYEVNVLVASLFLTLAAAMNCFSVKMSSKVQDIFSGLKCAFLYAVIITGAVHAFRGNHIWDTQTSDTQHSAGDLAAATYSAIYCYSGWNCITCVAEEIKNPGRNIPIAITASVIITVITYLLTNLAFFVVLDAETIASTDAVAVTFVRATWGSGMAAVMPLVIALTVFGSTCADVLASSRIFFAASREGHLTRFMSFVHVQNSVPLAAVVGRCILSLIFTLVGSVHFLIEVSILLGNVWEAASVVSLLLLRRSMRDSPRPYRVPTVIAVFRLLVCIALAAVTLVQARRYAYQYALLAATFATGAIYYYLFVWKKIRLRGCERICVFLQKCLNSAPCASELEKLVKDEERIVHWD</sequence>